<comment type="caution">
    <text evidence="5">The sequence shown here is derived from an EMBL/GenBank/DDBJ whole genome shotgun (WGS) entry which is preliminary data.</text>
</comment>
<proteinExistence type="inferred from homology"/>
<feature type="transmembrane region" description="Helical" evidence="3">
    <location>
        <begin position="57"/>
        <end position="78"/>
    </location>
</feature>
<protein>
    <submittedName>
        <fullName evidence="5">Rhamnulose-1-phosphate aldolase</fullName>
    </submittedName>
</protein>
<keyword evidence="3" id="KW-1133">Transmembrane helix</keyword>
<evidence type="ECO:0000313" key="6">
    <source>
        <dbReference type="Proteomes" id="UP000295371"/>
    </source>
</evidence>
<sequence length="720" mass="76664">MTTATAPAQTRTYARHAAPLWKRVLLTRESLIIAVLLVVIGYSMVNVNNFDGPLTMYYLLLDIAPIMLIALPMTMIIITGPVTGAQVDLLWVKGSGGDLGTLTEKGLAVVRLDRLQAMVDTYPGVDREDEMVAAFDYCLHGKGGAAPSIDTAMHGLVDAPHVDHLHPDSGIAVATSVDGEKLTSTIFGDKVVWVPWRRPGFQLGLDIAKIKSENPQAIGCILGGHGITAWGDSSEEAEKNSLWIINTAEDYIDENSRPEPFGPPLQGYAALPEAERHAKAAALAPTIRGIAGRDRPVVGHYNDAAQVMEFLASTEHPRLAELGTSCPDHFLRTKIKPLVVDLPADAPVDEVIARLQELAVGYREDYRAYYERHADAGSPAIRGSDPSIVLVPGVGMFSFGKDKQTARVAGEFYLNAINVMRGAEGISTYAPIEESEKFRIEYWALEEAKLQRMPAPKPLATRIAFVTGAASGIGRATAERLAAEGACVVIADLSLEKAQATAAEIGSSDVAVGVQVDVSDAGAVQRAVEQAVLAFGGLDLVVNNAGLSLSKSLLETTEADWDLQHDVMAKGSFLVSKATAKVMIEQGLGGDIVYISSKNSIFAGPNNVAYGATKADQAHQVRLLAVELGEFGIRVNGINPDGVVQGSGIFAGGWGAKRAAVYGVEEQDLGKFYAQRTILKREVLPAHIANAVFVLCGPELSHTTGLHVPVDAGVAAAFLR</sequence>
<dbReference type="Gene3D" id="3.40.50.720">
    <property type="entry name" value="NAD(P)-binding Rossmann-like Domain"/>
    <property type="match status" value="1"/>
</dbReference>
<reference evidence="5 6" key="1">
    <citation type="submission" date="2019-03" db="EMBL/GenBank/DDBJ databases">
        <title>Genomic Encyclopedia of Archaeal and Bacterial Type Strains, Phase II (KMG-II): from individual species to whole genera.</title>
        <authorList>
            <person name="Goeker M."/>
        </authorList>
    </citation>
    <scope>NUCLEOTIDE SEQUENCE [LARGE SCALE GENOMIC DNA]</scope>
    <source>
        <strain evidence="5 6">DSM 24323</strain>
    </source>
</reference>
<name>A0A4V3ENB0_9ACTN</name>
<dbReference type="RefSeq" id="WP_243831680.1">
    <property type="nucleotide sequence ID" value="NZ_SOAW01000001.1"/>
</dbReference>
<dbReference type="SMART" id="SM01007">
    <property type="entry name" value="Aldolase_II"/>
    <property type="match status" value="1"/>
</dbReference>
<dbReference type="SUPFAM" id="SSF51735">
    <property type="entry name" value="NAD(P)-binding Rossmann-fold domains"/>
    <property type="match status" value="1"/>
</dbReference>
<dbReference type="InterPro" id="IPR001303">
    <property type="entry name" value="Aldolase_II/adducin_N"/>
</dbReference>
<dbReference type="AlphaFoldDB" id="A0A4V3ENB0"/>
<dbReference type="InterPro" id="IPR002347">
    <property type="entry name" value="SDR_fam"/>
</dbReference>
<keyword evidence="3" id="KW-0812">Transmembrane</keyword>
<feature type="transmembrane region" description="Helical" evidence="3">
    <location>
        <begin position="25"/>
        <end position="45"/>
    </location>
</feature>
<dbReference type="Gene3D" id="3.40.225.10">
    <property type="entry name" value="Class II aldolase/adducin N-terminal domain"/>
    <property type="match status" value="1"/>
</dbReference>
<keyword evidence="3" id="KW-0472">Membrane</keyword>
<dbReference type="PANTHER" id="PTHR43669">
    <property type="entry name" value="5-KETO-D-GLUCONATE 5-REDUCTASE"/>
    <property type="match status" value="1"/>
</dbReference>
<evidence type="ECO:0000259" key="4">
    <source>
        <dbReference type="SMART" id="SM01007"/>
    </source>
</evidence>
<dbReference type="FunFam" id="3.40.50.720:FF:000084">
    <property type="entry name" value="Short-chain dehydrogenase reductase"/>
    <property type="match status" value="1"/>
</dbReference>
<evidence type="ECO:0000256" key="1">
    <source>
        <dbReference type="ARBA" id="ARBA00006484"/>
    </source>
</evidence>
<dbReference type="GO" id="GO:0016491">
    <property type="term" value="F:oxidoreductase activity"/>
    <property type="evidence" value="ECO:0007669"/>
    <property type="project" value="UniProtKB-KW"/>
</dbReference>
<accession>A0A4V3ENB0</accession>
<dbReference type="NCBIfam" id="TIGR02632">
    <property type="entry name" value="RhaD_aldol-ADH"/>
    <property type="match status" value="1"/>
</dbReference>
<dbReference type="InterPro" id="IPR036409">
    <property type="entry name" value="Aldolase_II/adducin_N_sf"/>
</dbReference>
<dbReference type="Proteomes" id="UP000295371">
    <property type="component" value="Unassembled WGS sequence"/>
</dbReference>
<organism evidence="5 6">
    <name type="scientific">Naumannella halotolerans</name>
    <dbReference type="NCBI Taxonomy" id="993414"/>
    <lineage>
        <taxon>Bacteria</taxon>
        <taxon>Bacillati</taxon>
        <taxon>Actinomycetota</taxon>
        <taxon>Actinomycetes</taxon>
        <taxon>Propionibacteriales</taxon>
        <taxon>Propionibacteriaceae</taxon>
        <taxon>Naumannella</taxon>
    </lineage>
</organism>
<keyword evidence="2" id="KW-0560">Oxidoreductase</keyword>
<keyword evidence="6" id="KW-1185">Reference proteome</keyword>
<feature type="domain" description="Class II aldolase/adducin N-terminal" evidence="4">
    <location>
        <begin position="58"/>
        <end position="252"/>
    </location>
</feature>
<evidence type="ECO:0000256" key="2">
    <source>
        <dbReference type="ARBA" id="ARBA00023002"/>
    </source>
</evidence>
<dbReference type="Pfam" id="PF13561">
    <property type="entry name" value="adh_short_C2"/>
    <property type="match status" value="1"/>
</dbReference>
<evidence type="ECO:0000256" key="3">
    <source>
        <dbReference type="SAM" id="Phobius"/>
    </source>
</evidence>
<dbReference type="PANTHER" id="PTHR43669:SF8">
    <property type="entry name" value="SHORT-CHAIN TYPE DEHYDROGENASE_REDUCTASE-RELATED"/>
    <property type="match status" value="1"/>
</dbReference>
<dbReference type="NCBIfam" id="NF006188">
    <property type="entry name" value="PRK08324.1-1"/>
    <property type="match status" value="1"/>
</dbReference>
<dbReference type="SUPFAM" id="SSF53639">
    <property type="entry name" value="AraD/HMP-PK domain-like"/>
    <property type="match status" value="1"/>
</dbReference>
<dbReference type="NCBIfam" id="NF006189">
    <property type="entry name" value="PRK08324.1-3"/>
    <property type="match status" value="1"/>
</dbReference>
<comment type="similarity">
    <text evidence="1">Belongs to the short-chain dehydrogenases/reductases (SDR) family.</text>
</comment>
<gene>
    <name evidence="5" type="ORF">CLV29_0519</name>
</gene>
<evidence type="ECO:0000313" key="5">
    <source>
        <dbReference type="EMBL" id="TDT32928.1"/>
    </source>
</evidence>
<dbReference type="Pfam" id="PF00596">
    <property type="entry name" value="Aldolase_II"/>
    <property type="match status" value="1"/>
</dbReference>
<dbReference type="InterPro" id="IPR013454">
    <property type="entry name" value="Bifunc_RhaD/ADH"/>
</dbReference>
<dbReference type="InterPro" id="IPR036291">
    <property type="entry name" value="NAD(P)-bd_dom_sf"/>
</dbReference>
<dbReference type="PRINTS" id="PR00081">
    <property type="entry name" value="GDHRDH"/>
</dbReference>
<dbReference type="EMBL" id="SOAW01000001">
    <property type="protein sequence ID" value="TDT32928.1"/>
    <property type="molecule type" value="Genomic_DNA"/>
</dbReference>